<feature type="compositionally biased region" description="Low complexity" evidence="1">
    <location>
        <begin position="373"/>
        <end position="384"/>
    </location>
</feature>
<feature type="compositionally biased region" description="Pro residues" evidence="1">
    <location>
        <begin position="274"/>
        <end position="285"/>
    </location>
</feature>
<evidence type="ECO:0000313" key="2">
    <source>
        <dbReference type="EMBL" id="GIJ50023.1"/>
    </source>
</evidence>
<proteinExistence type="predicted"/>
<evidence type="ECO:0000256" key="1">
    <source>
        <dbReference type="SAM" id="MobiDB-lite"/>
    </source>
</evidence>
<dbReference type="EMBL" id="BOPF01000032">
    <property type="protein sequence ID" value="GIJ50023.1"/>
    <property type="molecule type" value="Genomic_DNA"/>
</dbReference>
<name>A0A8J4DUG1_9ACTN</name>
<keyword evidence="3" id="KW-1185">Reference proteome</keyword>
<feature type="compositionally biased region" description="Basic and acidic residues" evidence="1">
    <location>
        <begin position="345"/>
        <end position="359"/>
    </location>
</feature>
<feature type="region of interest" description="Disordered" evidence="1">
    <location>
        <begin position="332"/>
        <end position="394"/>
    </location>
</feature>
<gene>
    <name evidence="2" type="ORF">Val02_69090</name>
</gene>
<evidence type="ECO:0008006" key="4">
    <source>
        <dbReference type="Google" id="ProtNLM"/>
    </source>
</evidence>
<evidence type="ECO:0000313" key="3">
    <source>
        <dbReference type="Proteomes" id="UP000619260"/>
    </source>
</evidence>
<feature type="region of interest" description="Disordered" evidence="1">
    <location>
        <begin position="433"/>
        <end position="452"/>
    </location>
</feature>
<comment type="caution">
    <text evidence="2">The sequence shown here is derived from an EMBL/GenBank/DDBJ whole genome shotgun (WGS) entry which is preliminary data.</text>
</comment>
<dbReference type="InterPro" id="IPR057369">
    <property type="entry name" value="VG15"/>
</dbReference>
<feature type="compositionally biased region" description="Acidic residues" evidence="1">
    <location>
        <begin position="441"/>
        <end position="452"/>
    </location>
</feature>
<dbReference type="Proteomes" id="UP000619260">
    <property type="component" value="Unassembled WGS sequence"/>
</dbReference>
<reference evidence="2" key="1">
    <citation type="submission" date="2021-01" db="EMBL/GenBank/DDBJ databases">
        <title>Whole genome shotgun sequence of Virgisporangium aliadipatigenens NBRC 105644.</title>
        <authorList>
            <person name="Komaki H."/>
            <person name="Tamura T."/>
        </authorList>
    </citation>
    <scope>NUCLEOTIDE SEQUENCE</scope>
    <source>
        <strain evidence="2">NBRC 105644</strain>
    </source>
</reference>
<organism evidence="2 3">
    <name type="scientific">Virgisporangium aliadipatigenens</name>
    <dbReference type="NCBI Taxonomy" id="741659"/>
    <lineage>
        <taxon>Bacteria</taxon>
        <taxon>Bacillati</taxon>
        <taxon>Actinomycetota</taxon>
        <taxon>Actinomycetes</taxon>
        <taxon>Micromonosporales</taxon>
        <taxon>Micromonosporaceae</taxon>
        <taxon>Virgisporangium</taxon>
    </lineage>
</organism>
<dbReference type="RefSeq" id="WP_203903470.1">
    <property type="nucleotide sequence ID" value="NZ_BOPF01000032.1"/>
</dbReference>
<dbReference type="Pfam" id="PF25310">
    <property type="entry name" value="VG15"/>
    <property type="match status" value="1"/>
</dbReference>
<feature type="region of interest" description="Disordered" evidence="1">
    <location>
        <begin position="255"/>
        <end position="317"/>
    </location>
</feature>
<sequence length="617" mass="67413">MPVSAAGATLTARHRADQLALRSRFAGTFLAAWPVLDPFRLDDTTPAWLAVAERMVSDARRTSAATTAGYYRAHRDAELAHLNRDHGDGFARVVDDGPDPVALRTSLLVTGPVTIRRLSGQGVPVPEAARAAVVRAEAAAARHVLDGGRNTMRTTIAADPVALGWARVTDANPCWLCAMAASRGPVYKTRDSALFTSSTGGQPWHDGCACTAEPVYSRNAAWPGDGRDWARLWAEVTTGLSGEDARLAFRRAVDAQRRDRNRAGTTDDTGPEPETAPTPEPVPAPEPERAEAVPPREPEPEQPADQAQPEGVDPLDGVDLAELSDDALYDLFGDVSADPDTPEPVFDRLLAEMERRESAGTDPSPEPEPAPEAVPDLPEPVEQAPEPEPVDPLDGLDLAALADADLYRLWRDHADQPDAVERIAAELAARDARTAGPAEDAAPEPADEWPEPAVEEWPDWDAEDLTDEQRRIDELVAAGWDYRDAYAEVHQQDAAELERQERAAAVDVERRAGETRDQAVRRMYDEWLHLQLVAAEEATNGYLLTRAGEAAGIDPISVFSGPAARARKWASEELKRWWTDNPRLTFTEFRAQILGRDTDRQAAERIRSQGNDRDFGL</sequence>
<accession>A0A8J4DUG1</accession>
<feature type="compositionally biased region" description="Basic and acidic residues" evidence="1">
    <location>
        <begin position="286"/>
        <end position="299"/>
    </location>
</feature>
<protein>
    <recommendedName>
        <fullName evidence="4">MuF-like minor capsid protein</fullName>
    </recommendedName>
</protein>
<dbReference type="AlphaFoldDB" id="A0A8J4DUG1"/>